<dbReference type="AlphaFoldDB" id="A0A645IDT7"/>
<sequence length="66" mass="7780">MTYSNIHRFINNEAFPTATELYDKTLMTGRARGKYGYKNDVRFNAEEFLKVEIEKKLPQAKIVYIC</sequence>
<evidence type="ECO:0000313" key="1">
    <source>
        <dbReference type="EMBL" id="MPN46454.1"/>
    </source>
</evidence>
<accession>A0A645IDT7</accession>
<reference evidence="1" key="1">
    <citation type="submission" date="2019-08" db="EMBL/GenBank/DDBJ databases">
        <authorList>
            <person name="Kucharzyk K."/>
            <person name="Murdoch R.W."/>
            <person name="Higgins S."/>
            <person name="Loffler F."/>
        </authorList>
    </citation>
    <scope>NUCLEOTIDE SEQUENCE</scope>
</reference>
<gene>
    <name evidence="1" type="ORF">SDC9_194040</name>
</gene>
<name>A0A645IDT7_9ZZZZ</name>
<proteinExistence type="predicted"/>
<organism evidence="1">
    <name type="scientific">bioreactor metagenome</name>
    <dbReference type="NCBI Taxonomy" id="1076179"/>
    <lineage>
        <taxon>unclassified sequences</taxon>
        <taxon>metagenomes</taxon>
        <taxon>ecological metagenomes</taxon>
    </lineage>
</organism>
<comment type="caution">
    <text evidence="1">The sequence shown here is derived from an EMBL/GenBank/DDBJ whole genome shotgun (WGS) entry which is preliminary data.</text>
</comment>
<dbReference type="EMBL" id="VSSQ01107124">
    <property type="protein sequence ID" value="MPN46454.1"/>
    <property type="molecule type" value="Genomic_DNA"/>
</dbReference>
<protein>
    <submittedName>
        <fullName evidence="1">Uncharacterized protein</fullName>
    </submittedName>
</protein>